<evidence type="ECO:0000256" key="5">
    <source>
        <dbReference type="ARBA" id="ARBA00023125"/>
    </source>
</evidence>
<dbReference type="Proteomes" id="UP000185674">
    <property type="component" value="Chromosome"/>
</dbReference>
<evidence type="ECO:0000259" key="7">
    <source>
        <dbReference type="PROSITE" id="PS52018"/>
    </source>
</evidence>
<keyword evidence="2 6" id="KW-0328">Glycosyltransferase</keyword>
<feature type="active site" description="Proton acceptor" evidence="6">
    <location>
        <position position="45"/>
    </location>
</feature>
<evidence type="ECO:0000256" key="6">
    <source>
        <dbReference type="PROSITE-ProRule" id="PRU01362"/>
    </source>
</evidence>
<dbReference type="CDD" id="cd00077">
    <property type="entry name" value="HDc"/>
    <property type="match status" value="1"/>
</dbReference>
<feature type="domain" description="DarT" evidence="7">
    <location>
        <begin position="1"/>
        <end position="217"/>
    </location>
</feature>
<feature type="active site" evidence="6">
    <location>
        <position position="167"/>
    </location>
</feature>
<dbReference type="Gene3D" id="1.10.3210.10">
    <property type="entry name" value="Hypothetical protein af1432"/>
    <property type="match status" value="1"/>
</dbReference>
<name>A0A1P8EHE5_9GAMM</name>
<dbReference type="EMBL" id="CP016896">
    <property type="protein sequence ID" value="APV35629.1"/>
    <property type="molecule type" value="Genomic_DNA"/>
</dbReference>
<keyword evidence="1 6" id="KW-1277">Toxin-antitoxin system</keyword>
<comment type="catalytic activity">
    <reaction evidence="6">
        <text>a thymidine in DNA + NAD(+) = an N-(ADP-alpha-D-ribosyl)-thymidine in DNA + nicotinamide + H(+)</text>
        <dbReference type="Rhea" id="RHEA:71651"/>
        <dbReference type="Rhea" id="RHEA-COMP:13556"/>
        <dbReference type="Rhea" id="RHEA-COMP:18051"/>
        <dbReference type="ChEBI" id="CHEBI:15378"/>
        <dbReference type="ChEBI" id="CHEBI:17154"/>
        <dbReference type="ChEBI" id="CHEBI:57540"/>
        <dbReference type="ChEBI" id="CHEBI:137386"/>
        <dbReference type="ChEBI" id="CHEBI:191199"/>
    </reaction>
</comment>
<comment type="caution">
    <text evidence="6">Lacks conserved residue(s) required for the propagation of feature annotation.</text>
</comment>
<evidence type="ECO:0000313" key="9">
    <source>
        <dbReference type="Proteomes" id="UP000185674"/>
    </source>
</evidence>
<dbReference type="PROSITE" id="PS52018">
    <property type="entry name" value="DART"/>
    <property type="match status" value="1"/>
</dbReference>
<dbReference type="Pfam" id="PF14487">
    <property type="entry name" value="DarT"/>
    <property type="match status" value="1"/>
</dbReference>
<dbReference type="GO" id="GO:0016779">
    <property type="term" value="F:nucleotidyltransferase activity"/>
    <property type="evidence" value="ECO:0007669"/>
    <property type="project" value="UniProtKB-UniRule"/>
</dbReference>
<dbReference type="SUPFAM" id="SSF109604">
    <property type="entry name" value="HD-domain/PDEase-like"/>
    <property type="match status" value="1"/>
</dbReference>
<dbReference type="STRING" id="487316.BEN76_06190"/>
<evidence type="ECO:0000256" key="1">
    <source>
        <dbReference type="ARBA" id="ARBA00022649"/>
    </source>
</evidence>
<reference evidence="8 9" key="1">
    <citation type="submission" date="2016-08" db="EMBL/GenBank/DDBJ databases">
        <title>Complete genome sequence of Acinetobacter baylyi strain GFJ2.</title>
        <authorList>
            <person name="Tabata M."/>
            <person name="Kuboki S."/>
            <person name="Gibu N."/>
            <person name="Kinouchi Y."/>
            <person name="Vangnai A."/>
            <person name="Kasai D."/>
            <person name="Fukuda M."/>
        </authorList>
    </citation>
    <scope>NUCLEOTIDE SEQUENCE [LARGE SCALE GENOMIC DNA]</scope>
    <source>
        <strain evidence="8 9">GFJ2</strain>
    </source>
</reference>
<dbReference type="InterPro" id="IPR003607">
    <property type="entry name" value="HD/PDEase_dom"/>
</dbReference>
<evidence type="ECO:0000256" key="4">
    <source>
        <dbReference type="ARBA" id="ARBA00022695"/>
    </source>
</evidence>
<sequence>MLAFHFTHIDNLDSILEHGLLSTNLKNEMEVGHQNVANNHIQQTRSQIIIDTQLKLRNRREIWDECQVLHSLHDFVPFYFALKCPMLFQILTSKNIEQSDMIFIAIDPKKCLADLDEVYFSDASINRANDLPNLYSNEADLVKLNWAEIKNIKRVESENLKHQRMAEFLVKDVLALEYIDHIIVWSKGVKQNIIDLYNKKSITPPSIQFAETAHHYYQEPEAIFGGRKWDYSAVVGPTTLLSKTVKYYNNTLVHYEANKNNKAFKFRFKNLAALYEALFKDPNLLKEVSDAYGITMDYGHHKATIKVHSYNVHNNLFKIQEFNYLDENDQLIAKLSSLLHDIGKGPASRWKNNRMTKPDWNHSAKSLPMLLRILSTEVEDITEDQISKIFMCVTYDDLIGEIVGKGRDKEQLFVFTDSVDEVNLLFAVGKADMKDVYEPWLEEHKDALDALYEEAIQRVEQNA</sequence>
<keyword evidence="3 6" id="KW-0808">Transferase</keyword>
<feature type="binding site" evidence="6">
    <location>
        <position position="45"/>
    </location>
    <ligand>
        <name>NAD(+)</name>
        <dbReference type="ChEBI" id="CHEBI:57540"/>
    </ligand>
</feature>
<dbReference type="GO" id="GO:0003677">
    <property type="term" value="F:DNA binding"/>
    <property type="evidence" value="ECO:0007669"/>
    <property type="project" value="UniProtKB-UniRule"/>
</dbReference>
<evidence type="ECO:0000313" key="8">
    <source>
        <dbReference type="EMBL" id="APV35629.1"/>
    </source>
</evidence>
<evidence type="ECO:0000256" key="3">
    <source>
        <dbReference type="ARBA" id="ARBA00022679"/>
    </source>
</evidence>
<protein>
    <recommendedName>
        <fullName evidence="7">DarT domain-containing protein</fullName>
    </recommendedName>
</protein>
<dbReference type="GO" id="GO:0016757">
    <property type="term" value="F:glycosyltransferase activity"/>
    <property type="evidence" value="ECO:0007669"/>
    <property type="project" value="UniProtKB-UniRule"/>
</dbReference>
<keyword evidence="4 6" id="KW-0548">Nucleotidyltransferase</keyword>
<evidence type="ECO:0000256" key="2">
    <source>
        <dbReference type="ARBA" id="ARBA00022676"/>
    </source>
</evidence>
<accession>A0A1P8EHE5</accession>
<dbReference type="AlphaFoldDB" id="A0A1P8EHE5"/>
<proteinExistence type="inferred from homology"/>
<gene>
    <name evidence="8" type="ORF">BEN76_06190</name>
</gene>
<comment type="similarity">
    <text evidence="6">Belongs to the DarT ADP-ribosyltransferase family.</text>
</comment>
<dbReference type="InterPro" id="IPR029494">
    <property type="entry name" value="DarT"/>
</dbReference>
<feature type="binding site" evidence="6">
    <location>
        <begin position="5"/>
        <end position="7"/>
    </location>
    <ligand>
        <name>NAD(+)</name>
        <dbReference type="ChEBI" id="CHEBI:57540"/>
    </ligand>
</feature>
<dbReference type="RefSeq" id="WP_076032604.1">
    <property type="nucleotide sequence ID" value="NZ_CP016896.1"/>
</dbReference>
<keyword evidence="5 6" id="KW-0238">DNA-binding</keyword>
<organism evidence="8 9">
    <name type="scientific">Acinetobacter soli</name>
    <dbReference type="NCBI Taxonomy" id="487316"/>
    <lineage>
        <taxon>Bacteria</taxon>
        <taxon>Pseudomonadati</taxon>
        <taxon>Pseudomonadota</taxon>
        <taxon>Gammaproteobacteria</taxon>
        <taxon>Moraxellales</taxon>
        <taxon>Moraxellaceae</taxon>
        <taxon>Acinetobacter</taxon>
    </lineage>
</organism>
<dbReference type="KEGG" id="asol:BEN76_06190"/>